<evidence type="ECO:0000313" key="2">
    <source>
        <dbReference type="EMBL" id="QEN06424.1"/>
    </source>
</evidence>
<reference evidence="2 3" key="1">
    <citation type="submission" date="2019-02" db="EMBL/GenBank/DDBJ databases">
        <authorList>
            <person name="Fomenkov A."/>
            <person name="Dubinina G."/>
            <person name="Grabovich M."/>
            <person name="Vincze T."/>
            <person name="Roberts R.J."/>
        </authorList>
    </citation>
    <scope>NUCLEOTIDE SEQUENCE [LARGE SCALE GENOMIC DNA]</scope>
    <source>
        <strain evidence="2 3">P</strain>
        <plasmid evidence="3">pspe</plasmid>
    </source>
</reference>
<evidence type="ECO:0000313" key="3">
    <source>
        <dbReference type="Proteomes" id="UP000323824"/>
    </source>
</evidence>
<gene>
    <name evidence="2" type="ORF">EW093_17080</name>
</gene>
<name>A0A5C1QIQ0_9SPIO</name>
<dbReference type="InterPro" id="IPR018633">
    <property type="entry name" value="DUF2357"/>
</dbReference>
<accession>A0A5C1QIQ0</accession>
<dbReference type="RefSeq" id="WP_149569649.1">
    <property type="nucleotide sequence ID" value="NZ_CP035808.1"/>
</dbReference>
<dbReference type="Pfam" id="PF09823">
    <property type="entry name" value="DUF2357"/>
    <property type="match status" value="1"/>
</dbReference>
<dbReference type="KEGG" id="sper:EW093_17080"/>
<dbReference type="OrthoDB" id="32195at2"/>
<dbReference type="InterPro" id="IPR007505">
    <property type="entry name" value="PDDEXK_7"/>
</dbReference>
<reference evidence="2 3" key="2">
    <citation type="submission" date="2019-09" db="EMBL/GenBank/DDBJ databases">
        <title>Complete Genome Sequence and Methylome Analysis of free living Spirochaetas.</title>
        <authorList>
            <person name="Leshcheva N."/>
            <person name="Mikheeva N."/>
        </authorList>
    </citation>
    <scope>NUCLEOTIDE SEQUENCE [LARGE SCALE GENOMIC DNA]</scope>
    <source>
        <strain evidence="2 3">P</strain>
        <plasmid evidence="3">pspe</plasmid>
    </source>
</reference>
<dbReference type="Proteomes" id="UP000323824">
    <property type="component" value="Plasmid pSpe"/>
</dbReference>
<dbReference type="EMBL" id="CP035808">
    <property type="protein sequence ID" value="QEN06424.1"/>
    <property type="molecule type" value="Genomic_DNA"/>
</dbReference>
<sequence>METRLSINAIKTENVIIYNENLEQHVLDDFINGTSSFLECSDTSKGNIYFENNNIILKEWNKYKVKSLDNSFIFSDFIKKGEFGSKDYGTLLFKNCVGITFFKKIKLLIESEKITSEEMDFLISTVNSFIINLSYDFNQSTFSEIERNKLKKTDLNYHTFLIIHNALNTKNSSNNIFSIFKLIENNPNRLMSNVIKYENIENVNEISNESLVDIFSGSTRLIPCNNNLNLKFKINENNYIPKELLIKETIDTFDNSENRFIKFFIEWCLQLITKFQKFFINQDNFSNYELIEENQEHIGKLKNILQRSFLKNIGVMNNIPSYSTVLTRKDGYRHIFHLYLGIKSLPKQLSDSTNIEEMIENKSLDVLYENYCFFAISQIIADIYEEKLNKKKYSILKSDFSKTLKKQTYSNYFEFKENKQLPRIRLHYNKNYTVESYSTSYDPDISLEIFNGSELAAIYIFDAKFKIQSISIENTNLTEKKIEKYKNTDIDKMHTYRDALVLAKGAFILYPGNINKLFYENANSDNDLLYGVGAFKLKPGNNNDLVSLKPIIKKLLIKYKY</sequence>
<evidence type="ECO:0000259" key="1">
    <source>
        <dbReference type="Pfam" id="PF09823"/>
    </source>
</evidence>
<organism evidence="2 3">
    <name type="scientific">Thiospirochaeta perfilievii</name>
    <dbReference type="NCBI Taxonomy" id="252967"/>
    <lineage>
        <taxon>Bacteria</taxon>
        <taxon>Pseudomonadati</taxon>
        <taxon>Spirochaetota</taxon>
        <taxon>Spirochaetia</taxon>
        <taxon>Spirochaetales</taxon>
        <taxon>Spirochaetaceae</taxon>
        <taxon>Thiospirochaeta</taxon>
    </lineage>
</organism>
<keyword evidence="2" id="KW-0614">Plasmid</keyword>
<proteinExistence type="predicted"/>
<feature type="domain" description="DUF2357" evidence="1">
    <location>
        <begin position="88"/>
        <end position="339"/>
    </location>
</feature>
<dbReference type="Pfam" id="PF04411">
    <property type="entry name" value="PDDEXK_7"/>
    <property type="match status" value="1"/>
</dbReference>
<geneLocation type="plasmid" evidence="3">
    <name>pspe</name>
</geneLocation>
<protein>
    <submittedName>
        <fullName evidence="2">DUF2357 domain-containing protein</fullName>
    </submittedName>
</protein>
<dbReference type="AlphaFoldDB" id="A0A5C1QIQ0"/>
<keyword evidence="3" id="KW-1185">Reference proteome</keyword>